<dbReference type="PATRIC" id="fig|84022.5.peg.1654"/>
<dbReference type="InterPro" id="IPR013785">
    <property type="entry name" value="Aldolase_TIM"/>
</dbReference>
<dbReference type="CDD" id="cd00405">
    <property type="entry name" value="PRAI"/>
    <property type="match status" value="1"/>
</dbReference>
<keyword evidence="7 10" id="KW-0822">Tryptophan biosynthesis</keyword>
<dbReference type="EMBL" id="CP009687">
    <property type="protein sequence ID" value="AKL93954.1"/>
    <property type="molecule type" value="Genomic_DNA"/>
</dbReference>
<dbReference type="KEGG" id="cace:CACET_c04380"/>
<evidence type="ECO:0000256" key="2">
    <source>
        <dbReference type="ARBA" id="ARBA00004664"/>
    </source>
</evidence>
<proteinExistence type="inferred from homology"/>
<reference evidence="11 12" key="1">
    <citation type="submission" date="2014-10" db="EMBL/GenBank/DDBJ databases">
        <title>Genome sequence of Clostridium aceticum DSM 1496.</title>
        <authorList>
            <person name="Poehlein A."/>
            <person name="Schiel-Bengelsdorf B."/>
            <person name="Gottschalk G."/>
            <person name="Duerre P."/>
            <person name="Daniel R."/>
        </authorList>
    </citation>
    <scope>NUCLEOTIDE SEQUENCE [LARGE SCALE GENOMIC DNA]</scope>
    <source>
        <strain evidence="11 12">DSM 1496</strain>
    </source>
</reference>
<evidence type="ECO:0000313" key="11">
    <source>
        <dbReference type="EMBL" id="AKL93954.1"/>
    </source>
</evidence>
<dbReference type="RefSeq" id="WP_044823173.1">
    <property type="nucleotide sequence ID" value="NZ_CP009687.1"/>
</dbReference>
<dbReference type="UniPathway" id="UPA00035">
    <property type="reaction ID" value="UER00042"/>
</dbReference>
<keyword evidence="6 10" id="KW-0028">Amino-acid biosynthesis</keyword>
<comment type="similarity">
    <text evidence="3 10">Belongs to the TrpF family.</text>
</comment>
<protein>
    <recommendedName>
        <fullName evidence="5 10">N-(5'-phosphoribosyl)anthranilate isomerase</fullName>
        <shortName evidence="10">PRAI</shortName>
        <ecNumber evidence="4 10">5.3.1.24</ecNumber>
    </recommendedName>
</protein>
<dbReference type="InterPro" id="IPR011060">
    <property type="entry name" value="RibuloseP-bd_barrel"/>
</dbReference>
<comment type="pathway">
    <text evidence="2 10">Amino-acid biosynthesis; L-tryptophan biosynthesis; L-tryptophan from chorismate: step 3/5.</text>
</comment>
<dbReference type="OrthoDB" id="9786954at2"/>
<dbReference type="FunFam" id="3.20.20.70:FF:000075">
    <property type="entry name" value="Tryptophan biosynthesis protein TRP1"/>
    <property type="match status" value="1"/>
</dbReference>
<dbReference type="EC" id="5.3.1.24" evidence="4 10"/>
<dbReference type="SUPFAM" id="SSF51366">
    <property type="entry name" value="Ribulose-phoshate binding barrel"/>
    <property type="match status" value="1"/>
</dbReference>
<evidence type="ECO:0000256" key="3">
    <source>
        <dbReference type="ARBA" id="ARBA00007571"/>
    </source>
</evidence>
<evidence type="ECO:0000256" key="9">
    <source>
        <dbReference type="ARBA" id="ARBA00023235"/>
    </source>
</evidence>
<dbReference type="HAMAP" id="MF_00135">
    <property type="entry name" value="PRAI"/>
    <property type="match status" value="1"/>
</dbReference>
<name>A0A0D8IHK6_9CLOT</name>
<dbReference type="Gene3D" id="3.20.20.70">
    <property type="entry name" value="Aldolase class I"/>
    <property type="match status" value="1"/>
</dbReference>
<dbReference type="PANTHER" id="PTHR42894:SF1">
    <property type="entry name" value="N-(5'-PHOSPHORIBOSYL)ANTHRANILATE ISOMERASE"/>
    <property type="match status" value="1"/>
</dbReference>
<evidence type="ECO:0000313" key="12">
    <source>
        <dbReference type="Proteomes" id="UP000035704"/>
    </source>
</evidence>
<evidence type="ECO:0000256" key="8">
    <source>
        <dbReference type="ARBA" id="ARBA00023141"/>
    </source>
</evidence>
<accession>A0A0D8IHK6</accession>
<dbReference type="STRING" id="84022.CACET_c04380"/>
<dbReference type="InterPro" id="IPR001240">
    <property type="entry name" value="PRAI_dom"/>
</dbReference>
<gene>
    <name evidence="10 11" type="primary">trpF</name>
    <name evidence="11" type="ORF">CACET_c04380</name>
</gene>
<dbReference type="Pfam" id="PF00697">
    <property type="entry name" value="PRAI"/>
    <property type="match status" value="1"/>
</dbReference>
<keyword evidence="9 10" id="KW-0413">Isomerase</keyword>
<comment type="catalytic activity">
    <reaction evidence="1 10">
        <text>N-(5-phospho-beta-D-ribosyl)anthranilate = 1-(2-carboxyphenylamino)-1-deoxy-D-ribulose 5-phosphate</text>
        <dbReference type="Rhea" id="RHEA:21540"/>
        <dbReference type="ChEBI" id="CHEBI:18277"/>
        <dbReference type="ChEBI" id="CHEBI:58613"/>
        <dbReference type="EC" id="5.3.1.24"/>
    </reaction>
</comment>
<dbReference type="InterPro" id="IPR044643">
    <property type="entry name" value="TrpF_fam"/>
</dbReference>
<dbReference type="AlphaFoldDB" id="A0A0D8IHK6"/>
<dbReference type="NCBIfam" id="NF002298">
    <property type="entry name" value="PRK01222.1-4"/>
    <property type="match status" value="1"/>
</dbReference>
<evidence type="ECO:0000256" key="10">
    <source>
        <dbReference type="HAMAP-Rule" id="MF_00135"/>
    </source>
</evidence>
<dbReference type="GO" id="GO:0000162">
    <property type="term" value="P:L-tryptophan biosynthetic process"/>
    <property type="evidence" value="ECO:0007669"/>
    <property type="project" value="UniProtKB-UniRule"/>
</dbReference>
<organism evidence="11 12">
    <name type="scientific">Clostridium aceticum</name>
    <dbReference type="NCBI Taxonomy" id="84022"/>
    <lineage>
        <taxon>Bacteria</taxon>
        <taxon>Bacillati</taxon>
        <taxon>Bacillota</taxon>
        <taxon>Clostridia</taxon>
        <taxon>Eubacteriales</taxon>
        <taxon>Clostridiaceae</taxon>
        <taxon>Clostridium</taxon>
    </lineage>
</organism>
<sequence length="200" mass="22591">MTAVKICGLTKKEDISYVNQLRPDYVGFVFAESKRKITKEKAKSLIQGLEKQIKTVGVFVNAPIKEVKEIAAYCDLDILQLHGEEDQAYINAFSQKVWKSFRIKNPDDLSQLQQYDTEGYLLDTYVEGEYGGTGKTLDWTGIAPLPQKRPIILAGGLTSENVEEAVKTLRPYAVDVSSGVERDGYKDYRKIEKFIRTVRG</sequence>
<keyword evidence="12" id="KW-1185">Reference proteome</keyword>
<dbReference type="PANTHER" id="PTHR42894">
    <property type="entry name" value="N-(5'-PHOSPHORIBOSYL)ANTHRANILATE ISOMERASE"/>
    <property type="match status" value="1"/>
</dbReference>
<dbReference type="GO" id="GO:0004640">
    <property type="term" value="F:phosphoribosylanthranilate isomerase activity"/>
    <property type="evidence" value="ECO:0007669"/>
    <property type="project" value="UniProtKB-UniRule"/>
</dbReference>
<keyword evidence="8 10" id="KW-0057">Aromatic amino acid biosynthesis</keyword>
<evidence type="ECO:0000256" key="5">
    <source>
        <dbReference type="ARBA" id="ARBA00022272"/>
    </source>
</evidence>
<dbReference type="Proteomes" id="UP000035704">
    <property type="component" value="Chromosome"/>
</dbReference>
<evidence type="ECO:0000256" key="4">
    <source>
        <dbReference type="ARBA" id="ARBA00012572"/>
    </source>
</evidence>
<evidence type="ECO:0000256" key="1">
    <source>
        <dbReference type="ARBA" id="ARBA00001164"/>
    </source>
</evidence>
<evidence type="ECO:0000256" key="7">
    <source>
        <dbReference type="ARBA" id="ARBA00022822"/>
    </source>
</evidence>
<evidence type="ECO:0000256" key="6">
    <source>
        <dbReference type="ARBA" id="ARBA00022605"/>
    </source>
</evidence>